<dbReference type="GO" id="GO:0015179">
    <property type="term" value="F:L-amino acid transmembrane transporter activity"/>
    <property type="evidence" value="ECO:0007669"/>
    <property type="project" value="TreeGrafter"/>
</dbReference>
<organism evidence="8 9">
    <name type="scientific">Coccidioides immitis (strain RS)</name>
    <name type="common">Valley fever fungus</name>
    <dbReference type="NCBI Taxonomy" id="246410"/>
    <lineage>
        <taxon>Eukaryota</taxon>
        <taxon>Fungi</taxon>
        <taxon>Dikarya</taxon>
        <taxon>Ascomycota</taxon>
        <taxon>Pezizomycotina</taxon>
        <taxon>Eurotiomycetes</taxon>
        <taxon>Eurotiomycetidae</taxon>
        <taxon>Onygenales</taxon>
        <taxon>Onygenaceae</taxon>
        <taxon>Coccidioides</taxon>
    </lineage>
</organism>
<dbReference type="InterPro" id="IPR013057">
    <property type="entry name" value="AA_transpt_TM"/>
</dbReference>
<dbReference type="Pfam" id="PF01490">
    <property type="entry name" value="Aa_trans"/>
    <property type="match status" value="1"/>
</dbReference>
<feature type="transmembrane region" description="Helical" evidence="6">
    <location>
        <begin position="80"/>
        <end position="99"/>
    </location>
</feature>
<dbReference type="OrthoDB" id="294730at2759"/>
<evidence type="ECO:0000256" key="4">
    <source>
        <dbReference type="ARBA" id="ARBA00022989"/>
    </source>
</evidence>
<feature type="transmembrane region" description="Helical" evidence="6">
    <location>
        <begin position="309"/>
        <end position="332"/>
    </location>
</feature>
<feature type="transmembrane region" description="Helical" evidence="6">
    <location>
        <begin position="422"/>
        <end position="444"/>
    </location>
</feature>
<feature type="transmembrane region" description="Helical" evidence="6">
    <location>
        <begin position="464"/>
        <end position="482"/>
    </location>
</feature>
<dbReference type="STRING" id="246410.A0A0D8JU52"/>
<evidence type="ECO:0000313" key="9">
    <source>
        <dbReference type="Proteomes" id="UP000001261"/>
    </source>
</evidence>
<dbReference type="OMA" id="WGVAYIR"/>
<reference evidence="9" key="1">
    <citation type="journal article" date="2009" name="Genome Res.">
        <title>Comparative genomic analyses of the human fungal pathogens Coccidioides and their relatives.</title>
        <authorList>
            <person name="Sharpton T.J."/>
            <person name="Stajich J.E."/>
            <person name="Rounsley S.D."/>
            <person name="Gardner M.J."/>
            <person name="Wortman J.R."/>
            <person name="Jordar V.S."/>
            <person name="Maiti R."/>
            <person name="Kodira C.D."/>
            <person name="Neafsey D.E."/>
            <person name="Zeng Q."/>
            <person name="Hung C.-Y."/>
            <person name="McMahan C."/>
            <person name="Muszewska A."/>
            <person name="Grynberg M."/>
            <person name="Mandel M.A."/>
            <person name="Kellner E.M."/>
            <person name="Barker B.M."/>
            <person name="Galgiani J.N."/>
            <person name="Orbach M.J."/>
            <person name="Kirkland T.N."/>
            <person name="Cole G.T."/>
            <person name="Henn M.R."/>
            <person name="Birren B.W."/>
            <person name="Taylor J.W."/>
        </authorList>
    </citation>
    <scope>NUCLEOTIDE SEQUENCE [LARGE SCALE GENOMIC DNA]</scope>
    <source>
        <strain evidence="9">RS</strain>
    </source>
</reference>
<feature type="domain" description="Amino acid transporter transmembrane" evidence="7">
    <location>
        <begin position="73"/>
        <end position="489"/>
    </location>
</feature>
<feature type="transmembrane region" description="Helical" evidence="6">
    <location>
        <begin position="392"/>
        <end position="416"/>
    </location>
</feature>
<evidence type="ECO:0000313" key="8">
    <source>
        <dbReference type="EMBL" id="KJF60639.1"/>
    </source>
</evidence>
<keyword evidence="4 6" id="KW-1133">Transmembrane helix</keyword>
<comment type="subcellular location">
    <subcellularLocation>
        <location evidence="1">Membrane</location>
        <topology evidence="1">Multi-pass membrane protein</topology>
    </subcellularLocation>
</comment>
<dbReference type="PANTHER" id="PTHR22950">
    <property type="entry name" value="AMINO ACID TRANSPORTER"/>
    <property type="match status" value="1"/>
</dbReference>
<dbReference type="KEGG" id="cim:CIMG_11858"/>
<feature type="transmembrane region" description="Helical" evidence="6">
    <location>
        <begin position="151"/>
        <end position="178"/>
    </location>
</feature>
<name>A0A0D8JU52_COCIM</name>
<protein>
    <submittedName>
        <fullName evidence="8">Neutral amino acid permease</fullName>
    </submittedName>
</protein>
<keyword evidence="5 6" id="KW-0472">Membrane</keyword>
<sequence>MEIWLYFRSKRPYTQQELDVEKTGLQAASLRDFDARQRWSIFKSCNVEAESECNVSVTFQVEMEAGNSIKYRTCSWQKTAGLLFSEYICLAIVSFPYSYAVLGLIPGLILTAVIALIVLYTSIIIWQYCLRHPTVRDVCDIGQQLFWNSKAAWYITAIMFLLNNTFIQGLHCLVGAQYLNTMTNHSRCTVAFAAVTAVISFVCSLPRTFNSLSKLGGFSAFFTFLSVLLLTIFAAQQPQPARYNPDPDHVGPDGTKLGGEPRFSLFPAQGTTFVAAMGAFLNISYTFIGQITLPSFIAEMNNPKDFYKALLAVTFAEVVLFSLVGSIIYVYNGQYTTSPAFATLSSAGAKDITFSLMVPTLLFLGVLYSSISARFIFFRLFEGTCHKGNHTVVGWLSWAGILAVTWIFAFVIAEVIPFFADLLSIMSSLFDSLFGFIFWGMAYIRIQTAEESKRPNASRNTQGWIGYAFSWILIGIGLFFLGPGTYASIRSVILNYEKGNVGSAFSCEDTGL</sequence>
<dbReference type="Proteomes" id="UP000001261">
    <property type="component" value="Unassembled WGS sequence"/>
</dbReference>
<proteinExistence type="inferred from homology"/>
<dbReference type="VEuPathDB" id="FungiDB:CIMG_11858"/>
<dbReference type="GO" id="GO:0016020">
    <property type="term" value="C:membrane"/>
    <property type="evidence" value="ECO:0007669"/>
    <property type="project" value="UniProtKB-SubCell"/>
</dbReference>
<dbReference type="EMBL" id="GG704912">
    <property type="protein sequence ID" value="KJF60639.1"/>
    <property type="molecule type" value="Genomic_DNA"/>
</dbReference>
<keyword evidence="3 6" id="KW-0812">Transmembrane</keyword>
<evidence type="ECO:0000256" key="5">
    <source>
        <dbReference type="ARBA" id="ARBA00023136"/>
    </source>
</evidence>
<reference evidence="9" key="2">
    <citation type="journal article" date="2010" name="Genome Res.">
        <title>Population genomic sequencing of Coccidioides fungi reveals recent hybridization and transposon control.</title>
        <authorList>
            <person name="Neafsey D.E."/>
            <person name="Barker B.M."/>
            <person name="Sharpton T.J."/>
            <person name="Stajich J.E."/>
            <person name="Park D.J."/>
            <person name="Whiston E."/>
            <person name="Hung C.-Y."/>
            <person name="McMahan C."/>
            <person name="White J."/>
            <person name="Sykes S."/>
            <person name="Heiman D."/>
            <person name="Young S."/>
            <person name="Zeng Q."/>
            <person name="Abouelleil A."/>
            <person name="Aftuck L."/>
            <person name="Bessette D."/>
            <person name="Brown A."/>
            <person name="FitzGerald M."/>
            <person name="Lui A."/>
            <person name="Macdonald J.P."/>
            <person name="Priest M."/>
            <person name="Orbach M.J."/>
            <person name="Galgiani J.N."/>
            <person name="Kirkland T.N."/>
            <person name="Cole G.T."/>
            <person name="Birren B.W."/>
            <person name="Henn M.R."/>
            <person name="Taylor J.W."/>
            <person name="Rounsley S.D."/>
        </authorList>
    </citation>
    <scope>GENOME REANNOTATION</scope>
    <source>
        <strain evidence="9">RS</strain>
    </source>
</reference>
<dbReference type="FunFam" id="1.20.1740.10:FF:000039">
    <property type="entry name" value="Neutral amino acid transporter (Eurofung)"/>
    <property type="match status" value="1"/>
</dbReference>
<feature type="transmembrane region" description="Helical" evidence="6">
    <location>
        <begin position="352"/>
        <end position="371"/>
    </location>
</feature>
<evidence type="ECO:0000256" key="1">
    <source>
        <dbReference type="ARBA" id="ARBA00004141"/>
    </source>
</evidence>
<dbReference type="InParanoid" id="A0A0D8JU52"/>
<keyword evidence="9" id="KW-1185">Reference proteome</keyword>
<dbReference type="GeneID" id="24163909"/>
<evidence type="ECO:0000259" key="7">
    <source>
        <dbReference type="Pfam" id="PF01490"/>
    </source>
</evidence>
<evidence type="ECO:0000256" key="6">
    <source>
        <dbReference type="SAM" id="Phobius"/>
    </source>
</evidence>
<feature type="transmembrane region" description="Helical" evidence="6">
    <location>
        <begin position="273"/>
        <end position="297"/>
    </location>
</feature>
<dbReference type="Gene3D" id="1.20.1740.10">
    <property type="entry name" value="Amino acid/polyamine transporter I"/>
    <property type="match status" value="1"/>
</dbReference>
<comment type="similarity">
    <text evidence="2">Belongs to the amino acid/polyamine transporter 2 family.</text>
</comment>
<dbReference type="RefSeq" id="XP_012214138.1">
    <property type="nucleotide sequence ID" value="XM_012358715.1"/>
</dbReference>
<evidence type="ECO:0000256" key="3">
    <source>
        <dbReference type="ARBA" id="ARBA00022692"/>
    </source>
</evidence>
<feature type="transmembrane region" description="Helical" evidence="6">
    <location>
        <begin position="184"/>
        <end position="203"/>
    </location>
</feature>
<dbReference type="PANTHER" id="PTHR22950:SF20">
    <property type="entry name" value="AMINO ACID TRANSPORTER (EUROFUNG)"/>
    <property type="match status" value="1"/>
</dbReference>
<dbReference type="AlphaFoldDB" id="A0A0D8JU52"/>
<evidence type="ECO:0000256" key="2">
    <source>
        <dbReference type="ARBA" id="ARBA00008066"/>
    </source>
</evidence>
<gene>
    <name evidence="8" type="ORF">CIMG_11858</name>
</gene>
<feature type="transmembrane region" description="Helical" evidence="6">
    <location>
        <begin position="105"/>
        <end position="130"/>
    </location>
</feature>
<accession>A0A0D8JU52</accession>
<feature type="transmembrane region" description="Helical" evidence="6">
    <location>
        <begin position="215"/>
        <end position="235"/>
    </location>
</feature>